<dbReference type="EMBL" id="PDUD01000013">
    <property type="protein sequence ID" value="PHN06921.1"/>
    <property type="molecule type" value="Genomic_DNA"/>
</dbReference>
<dbReference type="Gene3D" id="2.40.128.270">
    <property type="match status" value="1"/>
</dbReference>
<dbReference type="InterPro" id="IPR038670">
    <property type="entry name" value="HslJ-like_sf"/>
</dbReference>
<evidence type="ECO:0000313" key="2">
    <source>
        <dbReference type="Proteomes" id="UP000223913"/>
    </source>
</evidence>
<gene>
    <name evidence="1" type="ORF">CRP01_08885</name>
</gene>
<comment type="caution">
    <text evidence="1">The sequence shown here is derived from an EMBL/GenBank/DDBJ whole genome shotgun (WGS) entry which is preliminary data.</text>
</comment>
<sequence>MLFSACSKDQDEISYDLTGDWKVVYYIDHGEKITKTEDNTWPHINNGDITANFSSVDSNGEGDIAGVKVSNAYGGKYTIQNHGNISFGPMATTFVAEPEWTRLYQIMAAQRYEIRNSILLIFYNDGKNIIAFERI</sequence>
<evidence type="ECO:0008006" key="3">
    <source>
        <dbReference type="Google" id="ProtNLM"/>
    </source>
</evidence>
<evidence type="ECO:0000313" key="1">
    <source>
        <dbReference type="EMBL" id="PHN06921.1"/>
    </source>
</evidence>
<accession>A0A2D0NEI7</accession>
<reference evidence="1 2" key="1">
    <citation type="submission" date="2017-10" db="EMBL/GenBank/DDBJ databases">
        <title>The draft genome sequence of Lewinella nigricans NBRC 102662.</title>
        <authorList>
            <person name="Wang K."/>
        </authorList>
    </citation>
    <scope>NUCLEOTIDE SEQUENCE [LARGE SCALE GENOMIC DNA]</scope>
    <source>
        <strain evidence="1 2">NBRC 102662</strain>
    </source>
</reference>
<name>A0A2D0NEI7_FLAN2</name>
<proteinExistence type="predicted"/>
<dbReference type="AlphaFoldDB" id="A0A2D0NEI7"/>
<dbReference type="Proteomes" id="UP000223913">
    <property type="component" value="Unassembled WGS sequence"/>
</dbReference>
<organism evidence="1 2">
    <name type="scientific">Flavilitoribacter nigricans (strain ATCC 23147 / DSM 23189 / NBRC 102662 / NCIMB 1420 / SS-2)</name>
    <name type="common">Lewinella nigricans</name>
    <dbReference type="NCBI Taxonomy" id="1122177"/>
    <lineage>
        <taxon>Bacteria</taxon>
        <taxon>Pseudomonadati</taxon>
        <taxon>Bacteroidota</taxon>
        <taxon>Saprospiria</taxon>
        <taxon>Saprospirales</taxon>
        <taxon>Lewinellaceae</taxon>
        <taxon>Flavilitoribacter</taxon>
    </lineage>
</organism>
<protein>
    <recommendedName>
        <fullName evidence="3">META domain-containing protein</fullName>
    </recommendedName>
</protein>
<keyword evidence="2" id="KW-1185">Reference proteome</keyword>